<dbReference type="Gene3D" id="1.10.510.10">
    <property type="entry name" value="Transferase(Phosphotransferase) domain 1"/>
    <property type="match status" value="1"/>
</dbReference>
<dbReference type="GO" id="GO:0005524">
    <property type="term" value="F:ATP binding"/>
    <property type="evidence" value="ECO:0007669"/>
    <property type="project" value="InterPro"/>
</dbReference>
<reference evidence="2 3" key="1">
    <citation type="journal article" date="2006" name="Nature">
        <title>Global trends of whole-genome duplications revealed by the ciliate Paramecium tetraurelia.</title>
        <authorList>
            <consortium name="Genoscope"/>
            <person name="Aury J.-M."/>
            <person name="Jaillon O."/>
            <person name="Duret L."/>
            <person name="Noel B."/>
            <person name="Jubin C."/>
            <person name="Porcel B.M."/>
            <person name="Segurens B."/>
            <person name="Daubin V."/>
            <person name="Anthouard V."/>
            <person name="Aiach N."/>
            <person name="Arnaiz O."/>
            <person name="Billaut A."/>
            <person name="Beisson J."/>
            <person name="Blanc I."/>
            <person name="Bouhouche K."/>
            <person name="Camara F."/>
            <person name="Duharcourt S."/>
            <person name="Guigo R."/>
            <person name="Gogendeau D."/>
            <person name="Katinka M."/>
            <person name="Keller A.-M."/>
            <person name="Kissmehl R."/>
            <person name="Klotz C."/>
            <person name="Koll F."/>
            <person name="Le Moue A."/>
            <person name="Lepere C."/>
            <person name="Malinsky S."/>
            <person name="Nowacki M."/>
            <person name="Nowak J.K."/>
            <person name="Plattner H."/>
            <person name="Poulain J."/>
            <person name="Ruiz F."/>
            <person name="Serrano V."/>
            <person name="Zagulski M."/>
            <person name="Dessen P."/>
            <person name="Betermier M."/>
            <person name="Weissenbach J."/>
            <person name="Scarpelli C."/>
            <person name="Schachter V."/>
            <person name="Sperling L."/>
            <person name="Meyer E."/>
            <person name="Cohen J."/>
            <person name="Wincker P."/>
        </authorList>
    </citation>
    <scope>NUCLEOTIDE SEQUENCE [LARGE SCALE GENOMIC DNA]</scope>
    <source>
        <strain evidence="2 3">Stock d4-2</strain>
    </source>
</reference>
<sequence>MQNRDGKRRQLSLAVFIEKQLRLNDTKINLNGFELQRNNQRTQDFFKNYIQKRDNELLPFQIKRYTDERKPQIMQQNSQDFIVVEYVEGGKFLDEIDRITIHTFRKIFQQLIHSVFYLHERQILARCISSQNIYIDQFEDKIFLFEFGFSPACPCNSIYKPNHDIKLIIDIMNDLYQKRSGSNHEFLEFKNKMDNLQRQLPTINIIESYFQLYQLVEGSPSNEKLRQVYTEQWVFDMTEKIRNIDFVQPIPLAVQDNGLDSELTDGEQKTRPELQELAITIFEQQYPNEHTQVGLMLLLQSILYQQTYPIQQVNQSQIQKQHQKMNEINDRRTKISNNYQSISEEFRYIIQPNLEEKQLERQKELIKSYCYYTYYSTYKQLFKAKMKEYKNKKIILFTLEEARICLLLIASIERFKSMDIENIYKSMEIQDKIIKSLAILEKYKPQK</sequence>
<dbReference type="GeneID" id="5017861"/>
<gene>
    <name evidence="2" type="ORF">GSPATT00034156001</name>
</gene>
<dbReference type="AlphaFoldDB" id="A0C1L2"/>
<dbReference type="InParanoid" id="A0C1L2"/>
<dbReference type="RefSeq" id="XP_001432076.1">
    <property type="nucleotide sequence ID" value="XM_001432039.1"/>
</dbReference>
<proteinExistence type="predicted"/>
<accession>A0C1L2</accession>
<dbReference type="InterPro" id="IPR011009">
    <property type="entry name" value="Kinase-like_dom_sf"/>
</dbReference>
<name>A0C1L2_PARTE</name>
<dbReference type="PROSITE" id="PS50011">
    <property type="entry name" value="PROTEIN_KINASE_DOM"/>
    <property type="match status" value="1"/>
</dbReference>
<evidence type="ECO:0000259" key="1">
    <source>
        <dbReference type="PROSITE" id="PS50011"/>
    </source>
</evidence>
<dbReference type="OrthoDB" id="311333at2759"/>
<organism evidence="2 3">
    <name type="scientific">Paramecium tetraurelia</name>
    <dbReference type="NCBI Taxonomy" id="5888"/>
    <lineage>
        <taxon>Eukaryota</taxon>
        <taxon>Sar</taxon>
        <taxon>Alveolata</taxon>
        <taxon>Ciliophora</taxon>
        <taxon>Intramacronucleata</taxon>
        <taxon>Oligohymenophorea</taxon>
        <taxon>Peniculida</taxon>
        <taxon>Parameciidae</taxon>
        <taxon>Paramecium</taxon>
    </lineage>
</organism>
<dbReference type="STRING" id="5888.A0C1L2"/>
<dbReference type="GO" id="GO:0004672">
    <property type="term" value="F:protein kinase activity"/>
    <property type="evidence" value="ECO:0007669"/>
    <property type="project" value="InterPro"/>
</dbReference>
<dbReference type="EMBL" id="CT868033">
    <property type="protein sequence ID" value="CAK64679.1"/>
    <property type="molecule type" value="Genomic_DNA"/>
</dbReference>
<dbReference type="KEGG" id="ptm:GSPATT00034156001"/>
<keyword evidence="3" id="KW-1185">Reference proteome</keyword>
<evidence type="ECO:0000313" key="3">
    <source>
        <dbReference type="Proteomes" id="UP000000600"/>
    </source>
</evidence>
<dbReference type="HOGENOM" id="CLU_613187_0_0_1"/>
<dbReference type="Pfam" id="PF00069">
    <property type="entry name" value="Pkinase"/>
    <property type="match status" value="1"/>
</dbReference>
<dbReference type="SUPFAM" id="SSF56112">
    <property type="entry name" value="Protein kinase-like (PK-like)"/>
    <property type="match status" value="1"/>
</dbReference>
<feature type="domain" description="Protein kinase" evidence="1">
    <location>
        <begin position="1"/>
        <end position="293"/>
    </location>
</feature>
<protein>
    <recommendedName>
        <fullName evidence="1">Protein kinase domain-containing protein</fullName>
    </recommendedName>
</protein>
<dbReference type="Proteomes" id="UP000000600">
    <property type="component" value="Unassembled WGS sequence"/>
</dbReference>
<dbReference type="OMA" id="YPNEHTQ"/>
<dbReference type="InterPro" id="IPR000719">
    <property type="entry name" value="Prot_kinase_dom"/>
</dbReference>
<evidence type="ECO:0000313" key="2">
    <source>
        <dbReference type="EMBL" id="CAK64679.1"/>
    </source>
</evidence>